<dbReference type="SUPFAM" id="SSF48264">
    <property type="entry name" value="Cytochrome P450"/>
    <property type="match status" value="1"/>
</dbReference>
<evidence type="ECO:0000256" key="6">
    <source>
        <dbReference type="ARBA" id="ARBA00023033"/>
    </source>
</evidence>
<gene>
    <name evidence="7" type="ORF">METZ01_LOCUS60812</name>
</gene>
<evidence type="ECO:0000256" key="3">
    <source>
        <dbReference type="ARBA" id="ARBA00022723"/>
    </source>
</evidence>
<dbReference type="InterPro" id="IPR036396">
    <property type="entry name" value="Cyt_P450_sf"/>
</dbReference>
<dbReference type="PANTHER" id="PTHR46696:SF1">
    <property type="entry name" value="CYTOCHROME P450 YJIB-RELATED"/>
    <property type="match status" value="1"/>
</dbReference>
<sequence length="407" mass="45313">VTSLKAAPSWNPFDPDFLVDPYPQYERLRDEDPVHRTPLGVLVVSRYEDVNQILRDPRTSVQRFETSDMTPEHMRPLRDRQMEREPSILGLDPPDHTRLRKLVQRTFTPRAIGRMRDQTTAIVDDLLDDLSGRDEIDLIADYAFVIPFAVIHAMLGLPAADVAQVRAWSHALTQTLEPFLTPEQVTAALEAGEHMDRYLTDAIAAKRQDPATDLLTDLVLAEEEGDRMSEAELLSMTSLLFIAGHETTVNLIGNGTHALFRHPDQLDLVQTDESVDDTVADELLRYDSPVQTSGRRVMHDVEVAGRVIPSGEMVLTALGSANRDPRFWGDTADDLDVTRADANRHVSFGSGVHHCLGAALARMEGEIAITRLVRRFPDLALAGDPTYNARIILRGRDVLPVRLGSAA</sequence>
<feature type="non-terminal residue" evidence="7">
    <location>
        <position position="1"/>
    </location>
</feature>
<reference evidence="7" key="1">
    <citation type="submission" date="2018-05" db="EMBL/GenBank/DDBJ databases">
        <authorList>
            <person name="Lanie J.A."/>
            <person name="Ng W.-L."/>
            <person name="Kazmierczak K.M."/>
            <person name="Andrzejewski T.M."/>
            <person name="Davidsen T.M."/>
            <person name="Wayne K.J."/>
            <person name="Tettelin H."/>
            <person name="Glass J.I."/>
            <person name="Rusch D."/>
            <person name="Podicherti R."/>
            <person name="Tsui H.-C.T."/>
            <person name="Winkler M.E."/>
        </authorList>
    </citation>
    <scope>NUCLEOTIDE SEQUENCE</scope>
</reference>
<keyword evidence="3" id="KW-0479">Metal-binding</keyword>
<keyword evidence="6" id="KW-0503">Monooxygenase</keyword>
<comment type="similarity">
    <text evidence="1">Belongs to the cytochrome P450 family.</text>
</comment>
<evidence type="ECO:0008006" key="8">
    <source>
        <dbReference type="Google" id="ProtNLM"/>
    </source>
</evidence>
<dbReference type="InterPro" id="IPR017972">
    <property type="entry name" value="Cyt_P450_CS"/>
</dbReference>
<dbReference type="GO" id="GO:0020037">
    <property type="term" value="F:heme binding"/>
    <property type="evidence" value="ECO:0007669"/>
    <property type="project" value="InterPro"/>
</dbReference>
<evidence type="ECO:0000256" key="4">
    <source>
        <dbReference type="ARBA" id="ARBA00023002"/>
    </source>
</evidence>
<dbReference type="GO" id="GO:0004497">
    <property type="term" value="F:monooxygenase activity"/>
    <property type="evidence" value="ECO:0007669"/>
    <property type="project" value="UniProtKB-KW"/>
</dbReference>
<keyword evidence="2" id="KW-0349">Heme</keyword>
<dbReference type="Pfam" id="PF00067">
    <property type="entry name" value="p450"/>
    <property type="match status" value="1"/>
</dbReference>
<evidence type="ECO:0000256" key="2">
    <source>
        <dbReference type="ARBA" id="ARBA00022617"/>
    </source>
</evidence>
<keyword evidence="5" id="KW-0408">Iron</keyword>
<evidence type="ECO:0000256" key="1">
    <source>
        <dbReference type="ARBA" id="ARBA00010617"/>
    </source>
</evidence>
<evidence type="ECO:0000256" key="5">
    <source>
        <dbReference type="ARBA" id="ARBA00023004"/>
    </source>
</evidence>
<dbReference type="AlphaFoldDB" id="A0A381SX89"/>
<dbReference type="GO" id="GO:0016705">
    <property type="term" value="F:oxidoreductase activity, acting on paired donors, with incorporation or reduction of molecular oxygen"/>
    <property type="evidence" value="ECO:0007669"/>
    <property type="project" value="InterPro"/>
</dbReference>
<dbReference type="Gene3D" id="1.10.630.10">
    <property type="entry name" value="Cytochrome P450"/>
    <property type="match status" value="1"/>
</dbReference>
<dbReference type="PROSITE" id="PS00086">
    <property type="entry name" value="CYTOCHROME_P450"/>
    <property type="match status" value="1"/>
</dbReference>
<dbReference type="GO" id="GO:0005506">
    <property type="term" value="F:iron ion binding"/>
    <property type="evidence" value="ECO:0007669"/>
    <property type="project" value="InterPro"/>
</dbReference>
<dbReference type="InterPro" id="IPR002397">
    <property type="entry name" value="Cyt_P450_B"/>
</dbReference>
<dbReference type="EMBL" id="UINC01003627">
    <property type="protein sequence ID" value="SVA07958.1"/>
    <property type="molecule type" value="Genomic_DNA"/>
</dbReference>
<organism evidence="7">
    <name type="scientific">marine metagenome</name>
    <dbReference type="NCBI Taxonomy" id="408172"/>
    <lineage>
        <taxon>unclassified sequences</taxon>
        <taxon>metagenomes</taxon>
        <taxon>ecological metagenomes</taxon>
    </lineage>
</organism>
<dbReference type="CDD" id="cd20625">
    <property type="entry name" value="CYP164-like"/>
    <property type="match status" value="1"/>
</dbReference>
<protein>
    <recommendedName>
        <fullName evidence="8">Cytochrome P450</fullName>
    </recommendedName>
</protein>
<evidence type="ECO:0000313" key="7">
    <source>
        <dbReference type="EMBL" id="SVA07958.1"/>
    </source>
</evidence>
<dbReference type="PANTHER" id="PTHR46696">
    <property type="entry name" value="P450, PUTATIVE (EUROFUNG)-RELATED"/>
    <property type="match status" value="1"/>
</dbReference>
<dbReference type="PRINTS" id="PR00359">
    <property type="entry name" value="BP450"/>
</dbReference>
<proteinExistence type="inferred from homology"/>
<dbReference type="FunFam" id="1.10.630.10:FF:000018">
    <property type="entry name" value="Cytochrome P450 monooxygenase"/>
    <property type="match status" value="1"/>
</dbReference>
<accession>A0A381SX89</accession>
<keyword evidence="4" id="KW-0560">Oxidoreductase</keyword>
<dbReference type="InterPro" id="IPR001128">
    <property type="entry name" value="Cyt_P450"/>
</dbReference>
<name>A0A381SX89_9ZZZZ</name>